<sequence>MSLLIRLPDSMGCTVASTAVLSSLLNEYGRIKVVTPFPFLLEGFQGVDIINAEEQECCFDVDLRTYTARRPHNNYPYRPSYVHMTEIAQEQLGIRLKTEKPFIPLSEQEDDFGRSEVACYSKPLIWIQSTSTSFNRLWRRQNWITLVEKLSDRYDFIDLSYAHYSPRQSLAIARHSLAGICLDSFMVHGSAAVGAVNVLVLLGSSRAECVTYPGQRVFYHLSQCPMQPCGMHGYYKGCQQDHEHLFGDSLCIQVEPVCMQTIPVQGIEKAIELIDCSPR</sequence>
<dbReference type="OrthoDB" id="7059789at2"/>
<dbReference type="RefSeq" id="WP_134836675.1">
    <property type="nucleotide sequence ID" value="NZ_SATR01000031.1"/>
</dbReference>
<proteinExistence type="predicted"/>
<reference evidence="1 2" key="1">
    <citation type="submission" date="2019-01" db="EMBL/GenBank/DDBJ databases">
        <title>Vibrio BEI176 sp. nov, a marine bacterium isolated from China: eastern marignal seas.</title>
        <authorList>
            <person name="Li B."/>
        </authorList>
    </citation>
    <scope>NUCLEOTIDE SEQUENCE [LARGE SCALE GENOMIC DNA]</scope>
    <source>
        <strain evidence="1 2">BEI176</strain>
    </source>
</reference>
<keyword evidence="2" id="KW-1185">Reference proteome</keyword>
<gene>
    <name evidence="1" type="ORF">ELS82_17800</name>
</gene>
<comment type="caution">
    <text evidence="1">The sequence shown here is derived from an EMBL/GenBank/DDBJ whole genome shotgun (WGS) entry which is preliminary data.</text>
</comment>
<evidence type="ECO:0008006" key="3">
    <source>
        <dbReference type="Google" id="ProtNLM"/>
    </source>
</evidence>
<evidence type="ECO:0000313" key="1">
    <source>
        <dbReference type="EMBL" id="TFH90292.1"/>
    </source>
</evidence>
<dbReference type="Gene3D" id="3.40.50.2000">
    <property type="entry name" value="Glycogen Phosphorylase B"/>
    <property type="match status" value="1"/>
</dbReference>
<dbReference type="SUPFAM" id="SSF53756">
    <property type="entry name" value="UDP-Glycosyltransferase/glycogen phosphorylase"/>
    <property type="match status" value="1"/>
</dbReference>
<evidence type="ECO:0000313" key="2">
    <source>
        <dbReference type="Proteomes" id="UP000297753"/>
    </source>
</evidence>
<protein>
    <recommendedName>
        <fullName evidence="3">Glycosyltransferase family 9 protein</fullName>
    </recommendedName>
</protein>
<dbReference type="AlphaFoldDB" id="A0A4Y8WBK3"/>
<organism evidence="1 2">
    <name type="scientific">Vibrio ouci</name>
    <dbReference type="NCBI Taxonomy" id="2499078"/>
    <lineage>
        <taxon>Bacteria</taxon>
        <taxon>Pseudomonadati</taxon>
        <taxon>Pseudomonadota</taxon>
        <taxon>Gammaproteobacteria</taxon>
        <taxon>Vibrionales</taxon>
        <taxon>Vibrionaceae</taxon>
        <taxon>Vibrio</taxon>
    </lineage>
</organism>
<name>A0A4Y8WBK3_9VIBR</name>
<dbReference type="Proteomes" id="UP000297753">
    <property type="component" value="Unassembled WGS sequence"/>
</dbReference>
<accession>A0A4Y8WBK3</accession>
<dbReference type="EMBL" id="SATR01000031">
    <property type="protein sequence ID" value="TFH90292.1"/>
    <property type="molecule type" value="Genomic_DNA"/>
</dbReference>